<accession>A0A139A8M2</accession>
<dbReference type="PANTHER" id="PTHR44279">
    <property type="entry name" value="HYDROXYSTEROID (11-BETA) DEHYDROGENASE 1-LIKE B-RELATED"/>
    <property type="match status" value="1"/>
</dbReference>
<dbReference type="GO" id="GO:0016491">
    <property type="term" value="F:oxidoreductase activity"/>
    <property type="evidence" value="ECO:0007669"/>
    <property type="project" value="TreeGrafter"/>
</dbReference>
<dbReference type="STRING" id="1344416.A0A139A8M2"/>
<dbReference type="SUPFAM" id="SSF51735">
    <property type="entry name" value="NAD(P)-binding Rossmann-fold domains"/>
    <property type="match status" value="1"/>
</dbReference>
<dbReference type="Proteomes" id="UP000070544">
    <property type="component" value="Unassembled WGS sequence"/>
</dbReference>
<dbReference type="EMBL" id="KQ965781">
    <property type="protein sequence ID" value="KXS13151.1"/>
    <property type="molecule type" value="Genomic_DNA"/>
</dbReference>
<keyword evidence="1" id="KW-1133">Transmembrane helix</keyword>
<evidence type="ECO:0000313" key="3">
    <source>
        <dbReference type="Proteomes" id="UP000070544"/>
    </source>
</evidence>
<dbReference type="Gene3D" id="3.40.50.720">
    <property type="entry name" value="NAD(P)-binding Rossmann-like Domain"/>
    <property type="match status" value="1"/>
</dbReference>
<reference evidence="2 3" key="1">
    <citation type="journal article" date="2015" name="Genome Biol. Evol.">
        <title>Phylogenomic analyses indicate that early fungi evolved digesting cell walls of algal ancestors of land plants.</title>
        <authorList>
            <person name="Chang Y."/>
            <person name="Wang S."/>
            <person name="Sekimoto S."/>
            <person name="Aerts A.L."/>
            <person name="Choi C."/>
            <person name="Clum A."/>
            <person name="LaButti K.M."/>
            <person name="Lindquist E.A."/>
            <person name="Yee Ngan C."/>
            <person name="Ohm R.A."/>
            <person name="Salamov A.A."/>
            <person name="Grigoriev I.V."/>
            <person name="Spatafora J.W."/>
            <person name="Berbee M.L."/>
        </authorList>
    </citation>
    <scope>NUCLEOTIDE SEQUENCE [LARGE SCALE GENOMIC DNA]</scope>
    <source>
        <strain evidence="2 3">JEL478</strain>
    </source>
</reference>
<organism evidence="2 3">
    <name type="scientific">Gonapodya prolifera (strain JEL478)</name>
    <name type="common">Monoblepharis prolifera</name>
    <dbReference type="NCBI Taxonomy" id="1344416"/>
    <lineage>
        <taxon>Eukaryota</taxon>
        <taxon>Fungi</taxon>
        <taxon>Fungi incertae sedis</taxon>
        <taxon>Chytridiomycota</taxon>
        <taxon>Chytridiomycota incertae sedis</taxon>
        <taxon>Monoblepharidomycetes</taxon>
        <taxon>Monoblepharidales</taxon>
        <taxon>Gonapodyaceae</taxon>
        <taxon>Gonapodya</taxon>
    </lineage>
</organism>
<evidence type="ECO:0000313" key="2">
    <source>
        <dbReference type="EMBL" id="KXS13151.1"/>
    </source>
</evidence>
<sequence>MGRFVSPALVTLGIAGVVSLGVYLASEHPSTKHHFDQITTGLSQREIAGAIVAMLAGLHLIVVVAMADRDPSESLLSSLWSYFRSFDSTPPSGPSPNPYYEKILKGKRVLITGASKGIGRDLALLYVLHGARVAICARSVQGLEETRTACIKLRRAARAARTAKKGVDIWSSVSDEDSVVVLRYEAGQAGAGERLVQQAVEAFGRAGQHANGANGAQNHDAPTPGLDILVLNHAIAPYYRGLSKPVDIQVKDTREVTEVNYYGYVEVAAHALPYLRASGRERVQGAHRQFDRSQIVVVSSMAGKTPQPCTYAYSASKAAINMHFSLMRLEIENHPNYNPFLSLTLCFLGAITTGSYLSNAAARFPVLSGRAMAASSSDTAWNILKRGCLGDIEVTYPAGITVGGWLWAFGGTPARVFVWFVKWAHGGEGSFGPSKEELVKET</sequence>
<gene>
    <name evidence="2" type="ORF">M427DRAFT_58870</name>
</gene>
<dbReference type="PRINTS" id="PR00081">
    <property type="entry name" value="GDHRDH"/>
</dbReference>
<dbReference type="Pfam" id="PF00106">
    <property type="entry name" value="adh_short"/>
    <property type="match status" value="2"/>
</dbReference>
<feature type="transmembrane region" description="Helical" evidence="1">
    <location>
        <begin position="6"/>
        <end position="26"/>
    </location>
</feature>
<name>A0A139A8M2_GONPJ</name>
<dbReference type="InterPro" id="IPR036291">
    <property type="entry name" value="NAD(P)-bd_dom_sf"/>
</dbReference>
<dbReference type="AlphaFoldDB" id="A0A139A8M2"/>
<feature type="transmembrane region" description="Helical" evidence="1">
    <location>
        <begin position="47"/>
        <end position="67"/>
    </location>
</feature>
<proteinExistence type="predicted"/>
<dbReference type="InterPro" id="IPR002347">
    <property type="entry name" value="SDR_fam"/>
</dbReference>
<dbReference type="OrthoDB" id="1933717at2759"/>
<keyword evidence="3" id="KW-1185">Reference proteome</keyword>
<dbReference type="PANTHER" id="PTHR44279:SF2">
    <property type="entry name" value="HYDROXYSTEROID (11-BETA) DEHYDROGENASE 1-LIKE B-RELATED"/>
    <property type="match status" value="1"/>
</dbReference>
<protein>
    <submittedName>
        <fullName evidence="2">NAD(P)-binding protein</fullName>
    </submittedName>
</protein>
<keyword evidence="1" id="KW-0472">Membrane</keyword>
<dbReference type="InterPro" id="IPR051253">
    <property type="entry name" value="11-beta-HSD"/>
</dbReference>
<evidence type="ECO:0000256" key="1">
    <source>
        <dbReference type="SAM" id="Phobius"/>
    </source>
</evidence>
<keyword evidence="1" id="KW-0812">Transmembrane</keyword>